<gene>
    <name evidence="2" type="ORF">ATE48_13540</name>
</gene>
<dbReference type="PANTHER" id="PTHR10094">
    <property type="entry name" value="STEROL CARRIER PROTEIN 2 SCP-2 FAMILY PROTEIN"/>
    <property type="match status" value="1"/>
</dbReference>
<dbReference type="EMBL" id="CP013244">
    <property type="protein sequence ID" value="ANP46865.1"/>
    <property type="molecule type" value="Genomic_DNA"/>
</dbReference>
<protein>
    <submittedName>
        <fullName evidence="2">Sterol-binding protein</fullName>
    </submittedName>
</protein>
<dbReference type="PANTHER" id="PTHR10094:SF25">
    <property type="entry name" value="SCP2 STEROL-BINDING DOMAIN-CONTAINING PROTEIN 1"/>
    <property type="match status" value="1"/>
</dbReference>
<reference evidence="2 3" key="1">
    <citation type="submission" date="2015-11" db="EMBL/GenBank/DDBJ databases">
        <title>Whole-Genome Sequence of Candidatus Oderbacter manganicum from the National Park Lower Oder Valley, Germany.</title>
        <authorList>
            <person name="Braun B."/>
            <person name="Liere K."/>
            <person name="Szewzyk U."/>
        </authorList>
    </citation>
    <scope>NUCLEOTIDE SEQUENCE [LARGE SCALE GENOMIC DNA]</scope>
    <source>
        <strain evidence="2 3">OTSz_A_272</strain>
    </source>
</reference>
<dbReference type="InterPro" id="IPR036527">
    <property type="entry name" value="SCP2_sterol-bd_dom_sf"/>
</dbReference>
<organism evidence="2 3">
    <name type="scientific">Candidatus Viadribacter manganicus</name>
    <dbReference type="NCBI Taxonomy" id="1759059"/>
    <lineage>
        <taxon>Bacteria</taxon>
        <taxon>Pseudomonadati</taxon>
        <taxon>Pseudomonadota</taxon>
        <taxon>Alphaproteobacteria</taxon>
        <taxon>Hyphomonadales</taxon>
        <taxon>Hyphomonadaceae</taxon>
        <taxon>Candidatus Viadribacter</taxon>
    </lineage>
</organism>
<evidence type="ECO:0000313" key="3">
    <source>
        <dbReference type="Proteomes" id="UP000092498"/>
    </source>
</evidence>
<dbReference type="InterPro" id="IPR003033">
    <property type="entry name" value="SCP2_sterol-bd_dom"/>
</dbReference>
<dbReference type="STRING" id="1759059.ATE48_13540"/>
<dbReference type="RefSeq" id="WP_066772365.1">
    <property type="nucleotide sequence ID" value="NZ_CP013244.1"/>
</dbReference>
<sequence>MTYEEILKRFTEGNVTVPGKKVKFDFGDAGKIFLDGGAGKVSADDAAADTTIKVKLEDFVDMAGGKLDPTAAFMQGKLRVEGDMGVAMQLQSVMAKLRG</sequence>
<dbReference type="AlphaFoldDB" id="A0A1B1AJZ3"/>
<dbReference type="Proteomes" id="UP000092498">
    <property type="component" value="Chromosome"/>
</dbReference>
<proteinExistence type="predicted"/>
<dbReference type="Gene3D" id="3.30.1050.10">
    <property type="entry name" value="SCP2 sterol-binding domain"/>
    <property type="match status" value="1"/>
</dbReference>
<accession>A0A1B1AJZ3</accession>
<dbReference type="InParanoid" id="A0A1B1AJZ3"/>
<dbReference type="OrthoDB" id="9809312at2"/>
<name>A0A1B1AJZ3_9PROT</name>
<evidence type="ECO:0000259" key="1">
    <source>
        <dbReference type="Pfam" id="PF02036"/>
    </source>
</evidence>
<dbReference type="GO" id="GO:0005829">
    <property type="term" value="C:cytosol"/>
    <property type="evidence" value="ECO:0007669"/>
    <property type="project" value="TreeGrafter"/>
</dbReference>
<keyword evidence="3" id="KW-1185">Reference proteome</keyword>
<evidence type="ECO:0000313" key="2">
    <source>
        <dbReference type="EMBL" id="ANP46865.1"/>
    </source>
</evidence>
<dbReference type="SUPFAM" id="SSF55718">
    <property type="entry name" value="SCP-like"/>
    <property type="match status" value="1"/>
</dbReference>
<dbReference type="KEGG" id="cbot:ATE48_13540"/>
<dbReference type="Pfam" id="PF02036">
    <property type="entry name" value="SCP2"/>
    <property type="match status" value="1"/>
</dbReference>
<feature type="domain" description="SCP2" evidence="1">
    <location>
        <begin position="19"/>
        <end position="94"/>
    </location>
</feature>